<organism evidence="1 2">
    <name type="scientific">Mycoplasma crocodyli (strain ATCC 51981 / MP145)</name>
    <dbReference type="NCBI Taxonomy" id="512564"/>
    <lineage>
        <taxon>Bacteria</taxon>
        <taxon>Bacillati</taxon>
        <taxon>Mycoplasmatota</taxon>
        <taxon>Mollicutes</taxon>
        <taxon>Mycoplasmataceae</taxon>
        <taxon>Mycoplasma</taxon>
    </lineage>
</organism>
<reference evidence="2" key="1">
    <citation type="submission" date="2010-03" db="EMBL/GenBank/DDBJ databases">
        <title>The complete genome of Mycoplasma crocodyli MP145.</title>
        <authorList>
            <person name="Glass J.I."/>
            <person name="Durkin A.S."/>
            <person name="Hostetler J."/>
            <person name="Jackson J."/>
            <person name="Johnson J."/>
            <person name="May M.A."/>
            <person name="Paralanov V."/>
            <person name="Radune D."/>
            <person name="Szczypinski B."/>
            <person name="Brown D.R."/>
        </authorList>
    </citation>
    <scope>NUCLEOTIDE SEQUENCE [LARGE SCALE GENOMIC DNA]</scope>
    <source>
        <strain evidence="2">ATCC 51981 / MP145</strain>
    </source>
</reference>
<reference evidence="1 2" key="3">
    <citation type="journal article" date="2011" name="J. Bacteriol.">
        <title>Genome sequences of Mycoplasma alligatoris A21JP2T and Mycoplasma crocodyli MP145T.</title>
        <authorList>
            <person name="Brown D.R."/>
            <person name="Farmerie W.G."/>
            <person name="May M."/>
            <person name="Benders G.A."/>
            <person name="Durkin A.S."/>
            <person name="Hlavinka K."/>
            <person name="Hostetler J."/>
            <person name="Jackson J."/>
            <person name="Johnson J."/>
            <person name="Miller R.H."/>
            <person name="Paralanov V."/>
            <person name="Radune D."/>
            <person name="Szczypinski B."/>
            <person name="Glass J.I."/>
        </authorList>
    </citation>
    <scope>NUCLEOTIDE SEQUENCE [LARGE SCALE GENOMIC DNA]</scope>
    <source>
        <strain evidence="2">ATCC 51981 / MP145</strain>
    </source>
</reference>
<dbReference type="Proteomes" id="UP000001845">
    <property type="component" value="Chromosome"/>
</dbReference>
<keyword evidence="2" id="KW-1185">Reference proteome</keyword>
<dbReference type="HOGENOM" id="CLU_2917654_0_0_14"/>
<dbReference type="EMBL" id="CP001991">
    <property type="protein sequence ID" value="ADE19391.1"/>
    <property type="molecule type" value="Genomic_DNA"/>
</dbReference>
<evidence type="ECO:0000313" key="1">
    <source>
        <dbReference type="EMBL" id="ADE19391.1"/>
    </source>
</evidence>
<accession>D5E5Q4</accession>
<sequence>MIKINSAKFFNHITNNGEQEINYYEITPHSEYQVLMKEIEVLEPWNNKLPILLNMIPRPTT</sequence>
<proteinExistence type="predicted"/>
<gene>
    <name evidence="1" type="ordered locus">MCRO_0471</name>
</gene>
<dbReference type="AlphaFoldDB" id="D5E5Q4"/>
<protein>
    <submittedName>
        <fullName evidence="1">Uncharacterized protein</fullName>
    </submittedName>
</protein>
<name>D5E5Q4_MYCCM</name>
<dbReference type="KEGG" id="mcd:MCRO_0471"/>
<reference key="2">
    <citation type="submission" date="2010-03" db="EMBL/GenBank/DDBJ databases">
        <authorList>
            <person name="Ma Z."/>
            <person name="Wang X."/>
            <person name="Liu H."/>
        </authorList>
    </citation>
    <scope>NUCLEOTIDE SEQUENCE</scope>
    <source>
        <strain>MP145</strain>
    </source>
</reference>
<evidence type="ECO:0000313" key="2">
    <source>
        <dbReference type="Proteomes" id="UP000001845"/>
    </source>
</evidence>
<dbReference type="STRING" id="512564.MCRO_0471"/>